<evidence type="ECO:0000313" key="2">
    <source>
        <dbReference type="RefSeq" id="XP_041429013.1"/>
    </source>
</evidence>
<proteinExistence type="predicted"/>
<dbReference type="GeneID" id="121397091"/>
<evidence type="ECO:0000313" key="1">
    <source>
        <dbReference type="Proteomes" id="UP000186698"/>
    </source>
</evidence>
<dbReference type="Proteomes" id="UP000186698">
    <property type="component" value="Chromosome 8L"/>
</dbReference>
<organism evidence="1 2">
    <name type="scientific">Xenopus laevis</name>
    <name type="common">African clawed frog</name>
    <dbReference type="NCBI Taxonomy" id="8355"/>
    <lineage>
        <taxon>Eukaryota</taxon>
        <taxon>Metazoa</taxon>
        <taxon>Chordata</taxon>
        <taxon>Craniata</taxon>
        <taxon>Vertebrata</taxon>
        <taxon>Euteleostomi</taxon>
        <taxon>Amphibia</taxon>
        <taxon>Batrachia</taxon>
        <taxon>Anura</taxon>
        <taxon>Pipoidea</taxon>
        <taxon>Pipidae</taxon>
        <taxon>Xenopodinae</taxon>
        <taxon>Xenopus</taxon>
        <taxon>Xenopus</taxon>
    </lineage>
</organism>
<accession>A0A8J1LHG3</accession>
<sequence>MENQSGTQHGAGTHHGTSVYTEAEVTRILSHFSGPAEFLQVPTVTNTRRQLETLRKRTVDLELHGLTLAEYHKKAWIPRGLRENVMYRGLEVKTPTTLIKKGLRERIFWQNPQRKAKETMETRRC</sequence>
<protein>
    <submittedName>
        <fullName evidence="2">Uncharacterized protein LOC121397091 isoform X2</fullName>
    </submittedName>
</protein>
<dbReference type="AlphaFoldDB" id="A0A8J1LHG3"/>
<reference evidence="2" key="1">
    <citation type="submission" date="2025-08" db="UniProtKB">
        <authorList>
            <consortium name="RefSeq"/>
        </authorList>
    </citation>
    <scope>IDENTIFICATION</scope>
    <source>
        <strain evidence="2">J_2021</strain>
        <tissue evidence="2">Erythrocytes</tissue>
    </source>
</reference>
<name>A0A8J1LHG3_XENLA</name>
<keyword evidence="1" id="KW-1185">Reference proteome</keyword>
<gene>
    <name evidence="2" type="primary">LOC121397091</name>
</gene>
<dbReference type="RefSeq" id="XP_041429013.1">
    <property type="nucleotide sequence ID" value="XM_041573079.1"/>
</dbReference>